<comment type="caution">
    <text evidence="3">The sequence shown here is derived from an EMBL/GenBank/DDBJ whole genome shotgun (WGS) entry which is preliminary data.</text>
</comment>
<dbReference type="SUPFAM" id="SSF54427">
    <property type="entry name" value="NTF2-like"/>
    <property type="match status" value="1"/>
</dbReference>
<dbReference type="SUPFAM" id="SSF54593">
    <property type="entry name" value="Glyoxalase/Bleomycin resistance protein/Dihydroxybiphenyl dioxygenase"/>
    <property type="match status" value="1"/>
</dbReference>
<dbReference type="InterPro" id="IPR029068">
    <property type="entry name" value="Glyas_Bleomycin-R_OHBP_Dase"/>
</dbReference>
<dbReference type="Gene3D" id="3.10.450.50">
    <property type="match status" value="1"/>
</dbReference>
<dbReference type="InterPro" id="IPR032710">
    <property type="entry name" value="NTF2-like_dom_sf"/>
</dbReference>
<dbReference type="Pfam" id="PF00903">
    <property type="entry name" value="Glyoxalase"/>
    <property type="match status" value="1"/>
</dbReference>
<comment type="similarity">
    <text evidence="1">Belongs to the glyoxalase I family.</text>
</comment>
<dbReference type="OrthoDB" id="5371818at2759"/>
<dbReference type="AlphaFoldDB" id="A0A3M2RTZ9"/>
<evidence type="ECO:0000313" key="3">
    <source>
        <dbReference type="EMBL" id="RMJ08345.1"/>
    </source>
</evidence>
<dbReference type="Proteomes" id="UP000277212">
    <property type="component" value="Unassembled WGS sequence"/>
</dbReference>
<proteinExistence type="inferred from homology"/>
<name>A0A3M2RTZ9_9HYPO</name>
<sequence length="406" mass="45647">MAHNSASSGQVLPPKGLAHVVLRTPNYKSMVAFYKTFLGAHATFENDFLSFLTYDEEHHRLAIGNVPGTTEKVPTSAGLEHIAFQFDTLNDLLTAYKQRKARGISPIWCVNHGPTTSIYYQDPDGNQIETQVDNFDTVEAASAMMASPEYAENPLGVDFDPEDLIRRLKDGESEALIKKRPNIGPRGLDSIPKPPPRDIRESYDVLLIRHIIMSDWKKESDFTTVDALHRDLSNPPSRFHDPSLKAIEEEILGFYRKFGNFLNHVSHTDVPAGKNFFDLKDYSIFDLMGTVSRPNLEPHYDHITPYLGKTNQQFREVEITAVTKEFGYITAVQRVDGTAADGSPYDFSFRSTSLVRKVDGDWKYVHEHYSFPVDMATKIADFTGKQGATESVEFKKKGSDGEDSGK</sequence>
<evidence type="ECO:0000259" key="2">
    <source>
        <dbReference type="PROSITE" id="PS51819"/>
    </source>
</evidence>
<dbReference type="Pfam" id="PF13474">
    <property type="entry name" value="SnoaL_3"/>
    <property type="match status" value="1"/>
</dbReference>
<dbReference type="InterPro" id="IPR037401">
    <property type="entry name" value="SnoaL-like"/>
</dbReference>
<evidence type="ECO:0000313" key="4">
    <source>
        <dbReference type="Proteomes" id="UP000277212"/>
    </source>
</evidence>
<feature type="domain" description="VOC" evidence="2">
    <location>
        <begin position="16"/>
        <end position="133"/>
    </location>
</feature>
<evidence type="ECO:0000256" key="1">
    <source>
        <dbReference type="ARBA" id="ARBA00010363"/>
    </source>
</evidence>
<dbReference type="Gene3D" id="3.10.180.10">
    <property type="entry name" value="2,3-Dihydroxybiphenyl 1,2-Dioxygenase, domain 1"/>
    <property type="match status" value="1"/>
</dbReference>
<dbReference type="PANTHER" id="PTHR21366:SF14">
    <property type="entry name" value="GLYOXALASE DOMAIN-CONTAINING PROTEIN 5"/>
    <property type="match status" value="1"/>
</dbReference>
<reference evidence="3 4" key="1">
    <citation type="submission" date="2017-06" db="EMBL/GenBank/DDBJ databases">
        <title>Comparative genomic analysis of Ambrosia Fusariam Clade fungi.</title>
        <authorList>
            <person name="Stajich J.E."/>
            <person name="Carrillo J."/>
            <person name="Kijimoto T."/>
            <person name="Eskalen A."/>
            <person name="O'Donnell K."/>
            <person name="Kasson M."/>
        </authorList>
    </citation>
    <scope>NUCLEOTIDE SEQUENCE [LARGE SCALE GENOMIC DNA]</scope>
    <source>
        <strain evidence="3">UCR3666</strain>
    </source>
</reference>
<dbReference type="PROSITE" id="PS51819">
    <property type="entry name" value="VOC"/>
    <property type="match status" value="1"/>
</dbReference>
<dbReference type="InterPro" id="IPR037523">
    <property type="entry name" value="VOC_core"/>
</dbReference>
<dbReference type="EMBL" id="NKUJ01000292">
    <property type="protein sequence ID" value="RMJ08345.1"/>
    <property type="molecule type" value="Genomic_DNA"/>
</dbReference>
<dbReference type="PANTHER" id="PTHR21366">
    <property type="entry name" value="GLYOXALASE FAMILY PROTEIN"/>
    <property type="match status" value="1"/>
</dbReference>
<accession>A0A3M2RTZ9</accession>
<dbReference type="InterPro" id="IPR050383">
    <property type="entry name" value="GlyoxalaseI/FosfomycinResist"/>
</dbReference>
<gene>
    <name evidence="3" type="ORF">CDV36_012052</name>
</gene>
<dbReference type="InterPro" id="IPR004360">
    <property type="entry name" value="Glyas_Fos-R_dOase_dom"/>
</dbReference>
<keyword evidence="4" id="KW-1185">Reference proteome</keyword>
<organism evidence="3 4">
    <name type="scientific">Fusarium kuroshium</name>
    <dbReference type="NCBI Taxonomy" id="2010991"/>
    <lineage>
        <taxon>Eukaryota</taxon>
        <taxon>Fungi</taxon>
        <taxon>Dikarya</taxon>
        <taxon>Ascomycota</taxon>
        <taxon>Pezizomycotina</taxon>
        <taxon>Sordariomycetes</taxon>
        <taxon>Hypocreomycetidae</taxon>
        <taxon>Hypocreales</taxon>
        <taxon>Nectriaceae</taxon>
        <taxon>Fusarium</taxon>
        <taxon>Fusarium solani species complex</taxon>
    </lineage>
</organism>
<protein>
    <recommendedName>
        <fullName evidence="2">VOC domain-containing protein</fullName>
    </recommendedName>
</protein>